<proteinExistence type="predicted"/>
<protein>
    <submittedName>
        <fullName evidence="1">Uncharacterized protein</fullName>
    </submittedName>
</protein>
<organism evidence="1 2">
    <name type="scientific">Portunus trituberculatus</name>
    <name type="common">Swimming crab</name>
    <name type="synonym">Neptunus trituberculatus</name>
    <dbReference type="NCBI Taxonomy" id="210409"/>
    <lineage>
        <taxon>Eukaryota</taxon>
        <taxon>Metazoa</taxon>
        <taxon>Ecdysozoa</taxon>
        <taxon>Arthropoda</taxon>
        <taxon>Crustacea</taxon>
        <taxon>Multicrustacea</taxon>
        <taxon>Malacostraca</taxon>
        <taxon>Eumalacostraca</taxon>
        <taxon>Eucarida</taxon>
        <taxon>Decapoda</taxon>
        <taxon>Pleocyemata</taxon>
        <taxon>Brachyura</taxon>
        <taxon>Eubrachyura</taxon>
        <taxon>Portunoidea</taxon>
        <taxon>Portunidae</taxon>
        <taxon>Portuninae</taxon>
        <taxon>Portunus</taxon>
    </lineage>
</organism>
<evidence type="ECO:0000313" key="1">
    <source>
        <dbReference type="EMBL" id="MPC93306.1"/>
    </source>
</evidence>
<comment type="caution">
    <text evidence="1">The sequence shown here is derived from an EMBL/GenBank/DDBJ whole genome shotgun (WGS) entry which is preliminary data.</text>
</comment>
<reference evidence="1 2" key="1">
    <citation type="submission" date="2019-05" db="EMBL/GenBank/DDBJ databases">
        <title>Another draft genome of Portunus trituberculatus and its Hox gene families provides insights of decapod evolution.</title>
        <authorList>
            <person name="Jeong J.-H."/>
            <person name="Song I."/>
            <person name="Kim S."/>
            <person name="Choi T."/>
            <person name="Kim D."/>
            <person name="Ryu S."/>
            <person name="Kim W."/>
        </authorList>
    </citation>
    <scope>NUCLEOTIDE SEQUENCE [LARGE SCALE GENOMIC DNA]</scope>
    <source>
        <tissue evidence="1">Muscle</tissue>
    </source>
</reference>
<accession>A0A5B7JGK4</accession>
<keyword evidence="2" id="KW-1185">Reference proteome</keyword>
<dbReference type="EMBL" id="VSRR010094420">
    <property type="protein sequence ID" value="MPC93306.1"/>
    <property type="molecule type" value="Genomic_DNA"/>
</dbReference>
<sequence>MPELLDPTVPPLAYCVGLATLSVSSIEAVEEHHTSKWRDSFGFWVAPFKHLLICVAKISVNCFDVTQLSCGRTRSLFLSVSALDCLKLNPSTMTTLLFSCLMASFFFL</sequence>
<gene>
    <name evidence="1" type="ORF">E2C01_088430</name>
</gene>
<dbReference type="AlphaFoldDB" id="A0A5B7JGK4"/>
<dbReference type="Proteomes" id="UP000324222">
    <property type="component" value="Unassembled WGS sequence"/>
</dbReference>
<evidence type="ECO:0000313" key="2">
    <source>
        <dbReference type="Proteomes" id="UP000324222"/>
    </source>
</evidence>
<name>A0A5B7JGK4_PORTR</name>